<proteinExistence type="predicted"/>
<protein>
    <submittedName>
        <fullName evidence="2">Uncharacterized protein</fullName>
    </submittedName>
</protein>
<keyword evidence="3" id="KW-1185">Reference proteome</keyword>
<evidence type="ECO:0000313" key="2">
    <source>
        <dbReference type="EMBL" id="UQC86403.1"/>
    </source>
</evidence>
<evidence type="ECO:0000256" key="1">
    <source>
        <dbReference type="SAM" id="MobiDB-lite"/>
    </source>
</evidence>
<reference evidence="2" key="1">
    <citation type="journal article" date="2021" name="Mol. Plant Microbe Interact.">
        <title>Complete Genome Sequence of the Plant-Pathogenic Fungus Colletotrichum lupini.</title>
        <authorList>
            <person name="Baroncelli R."/>
            <person name="Pensec F."/>
            <person name="Da Lio D."/>
            <person name="Boufleur T."/>
            <person name="Vicente I."/>
            <person name="Sarrocco S."/>
            <person name="Picot A."/>
            <person name="Baraldi E."/>
            <person name="Sukno S."/>
            <person name="Thon M."/>
            <person name="Le Floch G."/>
        </authorList>
    </citation>
    <scope>NUCLEOTIDE SEQUENCE</scope>
    <source>
        <strain evidence="2">IMI 504893</strain>
    </source>
</reference>
<feature type="compositionally biased region" description="Polar residues" evidence="1">
    <location>
        <begin position="149"/>
        <end position="164"/>
    </location>
</feature>
<gene>
    <name evidence="2" type="ORF">CLUP02_11904</name>
</gene>
<accession>A0A9Q8T038</accession>
<sequence length="382" mass="41522">MPGTTGKRHTQSSLPGRECFVGQDADDILKAATRAWTPGLKQRDRVAMQHGNRIAGPFLADHFVASFNATLAPFFEQSNTPFEKQPIRGWRSTLCDFAGSCENVVKGGKGGAFVGVFGCAATLSQEGASRVCCRRTGVPRASLRKGHSLENSNENQLNGTQPGQDSAELDVTMSLCLDDGLGAAREIFIMWAECGQLMFKEDYGRGNSVSPITQSPSTVNRDVLSKNHNQITRLSVRPWMVFEVFSGPRNCSKTRGRKSAARLSCQANTLHLIDDRMSGCNKMRLKSATTGFTTKSGRFYGYQPSFAIVLGSLLRSRISTIIGPALLSADPTRFFGAAHAVWIPAVSFEDPLFGTLVSEFLHAVLAAYDENGATKTSWSAHR</sequence>
<dbReference type="AlphaFoldDB" id="A0A9Q8T038"/>
<organism evidence="2 3">
    <name type="scientific">Colletotrichum lupini</name>
    <dbReference type="NCBI Taxonomy" id="145971"/>
    <lineage>
        <taxon>Eukaryota</taxon>
        <taxon>Fungi</taxon>
        <taxon>Dikarya</taxon>
        <taxon>Ascomycota</taxon>
        <taxon>Pezizomycotina</taxon>
        <taxon>Sordariomycetes</taxon>
        <taxon>Hypocreomycetidae</taxon>
        <taxon>Glomerellales</taxon>
        <taxon>Glomerellaceae</taxon>
        <taxon>Colletotrichum</taxon>
        <taxon>Colletotrichum acutatum species complex</taxon>
    </lineage>
</organism>
<feature type="region of interest" description="Disordered" evidence="1">
    <location>
        <begin position="143"/>
        <end position="164"/>
    </location>
</feature>
<dbReference type="EMBL" id="CP019478">
    <property type="protein sequence ID" value="UQC86403.1"/>
    <property type="molecule type" value="Genomic_DNA"/>
</dbReference>
<dbReference type="Proteomes" id="UP000830671">
    <property type="component" value="Chromosome 6"/>
</dbReference>
<evidence type="ECO:0000313" key="3">
    <source>
        <dbReference type="Proteomes" id="UP000830671"/>
    </source>
</evidence>
<dbReference type="GeneID" id="73345879"/>
<dbReference type="RefSeq" id="XP_049148014.1">
    <property type="nucleotide sequence ID" value="XM_049290869.1"/>
</dbReference>
<name>A0A9Q8T038_9PEZI</name>
<dbReference type="KEGG" id="clup:CLUP02_11904"/>